<dbReference type="CDD" id="cd02525">
    <property type="entry name" value="Succinoglycan_BP_ExoA"/>
    <property type="match status" value="1"/>
</dbReference>
<keyword evidence="1" id="KW-1133">Transmembrane helix</keyword>
<keyword evidence="4" id="KW-0808">Transferase</keyword>
<feature type="domain" description="LicD/FKTN/FKRP nucleotidyltransferase" evidence="3">
    <location>
        <begin position="373"/>
        <end position="586"/>
    </location>
</feature>
<dbReference type="GO" id="GO:0016740">
    <property type="term" value="F:transferase activity"/>
    <property type="evidence" value="ECO:0007669"/>
    <property type="project" value="UniProtKB-KW"/>
</dbReference>
<dbReference type="InterPro" id="IPR029044">
    <property type="entry name" value="Nucleotide-diphossugar_trans"/>
</dbReference>
<accession>A0AA48HXU5</accession>
<evidence type="ECO:0000256" key="1">
    <source>
        <dbReference type="SAM" id="Phobius"/>
    </source>
</evidence>
<evidence type="ECO:0000313" key="4">
    <source>
        <dbReference type="EMBL" id="BED91714.1"/>
    </source>
</evidence>
<feature type="transmembrane region" description="Helical" evidence="1">
    <location>
        <begin position="316"/>
        <end position="335"/>
    </location>
</feature>
<organism evidence="4">
    <name type="scientific">Candidatus Improbicoccus pseudotrichonymphae</name>
    <dbReference type="NCBI Taxonomy" id="3033792"/>
    <lineage>
        <taxon>Bacteria</taxon>
        <taxon>Bacillati</taxon>
        <taxon>Bacillota</taxon>
        <taxon>Clostridia</taxon>
        <taxon>Candidatus Improbicoccus</taxon>
    </lineage>
</organism>
<dbReference type="GO" id="GO:0009100">
    <property type="term" value="P:glycoprotein metabolic process"/>
    <property type="evidence" value="ECO:0007669"/>
    <property type="project" value="UniProtKB-ARBA"/>
</dbReference>
<protein>
    <submittedName>
        <fullName evidence="4">Glycosyl transferase</fullName>
    </submittedName>
</protein>
<dbReference type="InterPro" id="IPR052942">
    <property type="entry name" value="LPS_cholinephosphotransferase"/>
</dbReference>
<dbReference type="Pfam" id="PF00535">
    <property type="entry name" value="Glycos_transf_2"/>
    <property type="match status" value="1"/>
</dbReference>
<dbReference type="Pfam" id="PF04991">
    <property type="entry name" value="LicD"/>
    <property type="match status" value="1"/>
</dbReference>
<evidence type="ECO:0000259" key="3">
    <source>
        <dbReference type="Pfam" id="PF04991"/>
    </source>
</evidence>
<dbReference type="SUPFAM" id="SSF53448">
    <property type="entry name" value="Nucleotide-diphospho-sugar transferases"/>
    <property type="match status" value="1"/>
</dbReference>
<keyword evidence="1" id="KW-0472">Membrane</keyword>
<feature type="transmembrane region" description="Helical" evidence="1">
    <location>
        <begin position="284"/>
        <end position="304"/>
    </location>
</feature>
<dbReference type="Gene3D" id="3.90.550.10">
    <property type="entry name" value="Spore Coat Polysaccharide Biosynthesis Protein SpsA, Chain A"/>
    <property type="match status" value="1"/>
</dbReference>
<dbReference type="PANTHER" id="PTHR43404">
    <property type="entry name" value="LIPOPOLYSACCHARIDE CHOLINEPHOSPHOTRANSFERASE LICD"/>
    <property type="match status" value="1"/>
</dbReference>
<evidence type="ECO:0000259" key="2">
    <source>
        <dbReference type="Pfam" id="PF00535"/>
    </source>
</evidence>
<dbReference type="InterPro" id="IPR001173">
    <property type="entry name" value="Glyco_trans_2-like"/>
</dbReference>
<dbReference type="InterPro" id="IPR007074">
    <property type="entry name" value="LicD/FKTN/FKRP_NTP_transf"/>
</dbReference>
<dbReference type="EMBL" id="AP027924">
    <property type="protein sequence ID" value="BED91714.1"/>
    <property type="molecule type" value="Genomic_DNA"/>
</dbReference>
<keyword evidence="1" id="KW-0812">Transmembrane</keyword>
<reference evidence="4" key="1">
    <citation type="journal article" date="2023" name="ISME J.">
        <title>Emergence of putative energy parasites within Clostridia revealed by genome analysis of a novel endosymbiotic clade.</title>
        <authorList>
            <person name="Takahashi K."/>
            <person name="Kuwahara H."/>
            <person name="Horikawa Y."/>
            <person name="Izawa K."/>
            <person name="Kato D."/>
            <person name="Inagaki T."/>
            <person name="Yuki M."/>
            <person name="Ohkuma M."/>
            <person name="Hongoh Y."/>
        </authorList>
    </citation>
    <scope>NUCLEOTIDE SEQUENCE</scope>
    <source>
        <strain evidence="4">CfP3-15</strain>
    </source>
</reference>
<dbReference type="PANTHER" id="PTHR43404:SF2">
    <property type="entry name" value="LIPOPOLYSACCHARIDE CHOLINEPHOSPHOTRANSFERASE LICD"/>
    <property type="match status" value="1"/>
</dbReference>
<feature type="domain" description="Glycosyltransferase 2-like" evidence="2">
    <location>
        <begin position="20"/>
        <end position="145"/>
    </location>
</feature>
<dbReference type="KEGG" id="ips:CfP315_0229"/>
<name>A0AA48HXU5_9FIRM</name>
<feature type="transmembrane region" description="Helical" evidence="1">
    <location>
        <begin position="257"/>
        <end position="278"/>
    </location>
</feature>
<gene>
    <name evidence="4" type="ORF">CfP315_0229</name>
</gene>
<proteinExistence type="predicted"/>
<sequence>MTTFKRCGIIMNSMIEVTVSVIVPVYNEEHYIVDFLDSMVKQDFIKKEDKYNFEAIFINNCSDDKTKDILNSYKKKFEFIRVVNNSKNSIPMALNLGIKSAKGKYIIRMDAHSIYNFDYISKCIHFLELTKSQNVGGPMIAEGKTRIQKIIASAYFSKFALGGGKNHDEKFEGYTDTVFLGCFEKEYLIKIGMYDENLEGSEDDELNFRINNNFGKIYITPKIKSIYYPRKTLTKLFKQYFNYGFHKVKLIRKYKKIIRISHLIPAFFVMFIFLSVVLCFSKMFLLLSGTVFAIYLALNLYFSLSNKKLNKISDKIFLLLVHFVMHFSYGIGFLLSCIKKNKKEINNLLLGKEDLRNLQMKNLEMFNYFKNFCEKNNLIFFVCGGCCIGTIRHEGFIPWDDDMDVFMLRNDYEKFKSLWKNNEKYYINSEFYSFTKFIDKNTTLINKEDILRKNIIGVSLDIFPLDGCPKSKLKRCMQIFCALMYCLYSSNMIPQKHGLIIKFLCTVLLRLPSVKIKIKLSSFFEKKMSKYPIDDCEKITELCAGPRYIFNEYPKEIFGSCVFKKFEGQSVPIPIGYDEYLKTAFGDYMKIPPKSKQKTDHEIVFMDLKKFSAINDFWLTK</sequence>
<dbReference type="AlphaFoldDB" id="A0AA48HXU5"/>
<dbReference type="Proteomes" id="UP001337580">
    <property type="component" value="Chromosome"/>
</dbReference>